<dbReference type="PANTHER" id="PTHR22683:SF41">
    <property type="entry name" value="DNA TRANSLOCASE FTSK"/>
    <property type="match status" value="1"/>
</dbReference>
<gene>
    <name evidence="6" type="ORF">BACI71_90109</name>
</gene>
<feature type="domain" description="FtsK" evidence="5">
    <location>
        <begin position="132"/>
        <end position="318"/>
    </location>
</feature>
<dbReference type="GO" id="GO:0051301">
    <property type="term" value="P:cell division"/>
    <property type="evidence" value="ECO:0007669"/>
    <property type="project" value="UniProtKB-KW"/>
</dbReference>
<dbReference type="SUPFAM" id="SSF52540">
    <property type="entry name" value="P-loop containing nucleoside triphosphate hydrolases"/>
    <property type="match status" value="1"/>
</dbReference>
<keyword evidence="6" id="KW-0131">Cell cycle</keyword>
<evidence type="ECO:0000259" key="5">
    <source>
        <dbReference type="PROSITE" id="PS50901"/>
    </source>
</evidence>
<dbReference type="Gene3D" id="3.40.50.300">
    <property type="entry name" value="P-loop containing nucleotide triphosphate hydrolases"/>
    <property type="match status" value="1"/>
</dbReference>
<comment type="subcellular location">
    <subcellularLocation>
        <location evidence="1">Membrane</location>
        <topology evidence="1">Multi-pass membrane protein</topology>
    </subcellularLocation>
</comment>
<keyword evidence="6" id="KW-0132">Cell division</keyword>
<evidence type="ECO:0000256" key="4">
    <source>
        <dbReference type="PROSITE-ProRule" id="PRU00289"/>
    </source>
</evidence>
<keyword evidence="3 4" id="KW-0067">ATP-binding</keyword>
<dbReference type="InterPro" id="IPR002543">
    <property type="entry name" value="FtsK_dom"/>
</dbReference>
<dbReference type="PROSITE" id="PS50901">
    <property type="entry name" value="FTSK"/>
    <property type="match status" value="1"/>
</dbReference>
<dbReference type="PROSITE" id="PS00675">
    <property type="entry name" value="SIGMA54_INTERACT_1"/>
    <property type="match status" value="1"/>
</dbReference>
<dbReference type="GO" id="GO:0016020">
    <property type="term" value="C:membrane"/>
    <property type="evidence" value="ECO:0007669"/>
    <property type="project" value="UniProtKB-SubCell"/>
</dbReference>
<feature type="binding site" evidence="4">
    <location>
        <begin position="151"/>
        <end position="158"/>
    </location>
    <ligand>
        <name>ATP</name>
        <dbReference type="ChEBI" id="CHEBI:30616"/>
    </ligand>
</feature>
<dbReference type="InterPro" id="IPR025662">
    <property type="entry name" value="Sigma_54_int_dom_ATP-bd_1"/>
</dbReference>
<evidence type="ECO:0000313" key="7">
    <source>
        <dbReference type="Proteomes" id="UP000437562"/>
    </source>
</evidence>
<accession>A0A654C292</accession>
<dbReference type="InterPro" id="IPR050206">
    <property type="entry name" value="FtsK/SpoIIIE/SftA"/>
</dbReference>
<dbReference type="Proteomes" id="UP000437562">
    <property type="component" value="Unassembled WGS sequence"/>
</dbReference>
<evidence type="ECO:0000313" key="6">
    <source>
        <dbReference type="EMBL" id="VXC87267.1"/>
    </source>
</evidence>
<proteinExistence type="predicted"/>
<dbReference type="EMBL" id="CABWMC010000034">
    <property type="protein sequence ID" value="VXC87267.1"/>
    <property type="molecule type" value="Genomic_DNA"/>
</dbReference>
<dbReference type="RefSeq" id="WP_159146881.1">
    <property type="nucleotide sequence ID" value="NZ_LR733376.1"/>
</dbReference>
<dbReference type="GO" id="GO:0005524">
    <property type="term" value="F:ATP binding"/>
    <property type="evidence" value="ECO:0007669"/>
    <property type="project" value="UniProtKB-UniRule"/>
</dbReference>
<reference evidence="6 7" key="1">
    <citation type="submission" date="2019-10" db="EMBL/GenBank/DDBJ databases">
        <authorList>
            <person name="Karimi E."/>
        </authorList>
    </citation>
    <scope>NUCLEOTIDE SEQUENCE [LARGE SCALE GENOMIC DNA]</scope>
    <source>
        <strain evidence="6">Bacillus sp. 71</strain>
    </source>
</reference>
<name>A0A654C292_BACMY</name>
<dbReference type="PANTHER" id="PTHR22683">
    <property type="entry name" value="SPORULATION PROTEIN RELATED"/>
    <property type="match status" value="1"/>
</dbReference>
<protein>
    <submittedName>
        <fullName evidence="6">Cell division protein FtsK</fullName>
    </submittedName>
</protein>
<dbReference type="InterPro" id="IPR027417">
    <property type="entry name" value="P-loop_NTPase"/>
</dbReference>
<evidence type="ECO:0000256" key="2">
    <source>
        <dbReference type="ARBA" id="ARBA00022741"/>
    </source>
</evidence>
<dbReference type="AlphaFoldDB" id="A0A654C292"/>
<organism evidence="6 7">
    <name type="scientific">Bacillus mycoides</name>
    <dbReference type="NCBI Taxonomy" id="1405"/>
    <lineage>
        <taxon>Bacteria</taxon>
        <taxon>Bacillati</taxon>
        <taxon>Bacillota</taxon>
        <taxon>Bacilli</taxon>
        <taxon>Bacillales</taxon>
        <taxon>Bacillaceae</taxon>
        <taxon>Bacillus</taxon>
        <taxon>Bacillus cereus group</taxon>
    </lineage>
</organism>
<dbReference type="GO" id="GO:0003677">
    <property type="term" value="F:DNA binding"/>
    <property type="evidence" value="ECO:0007669"/>
    <property type="project" value="InterPro"/>
</dbReference>
<dbReference type="Pfam" id="PF01580">
    <property type="entry name" value="FtsK_SpoIIIE"/>
    <property type="match status" value="1"/>
</dbReference>
<sequence length="388" mass="44934">MRIIKKWLHTQRLRNQLIEVFGKAGLYTEHQTRGGKVPIYPKVHDVSSSKESVRYVFTIPNGLDPQKIEKKWYCFQQILGRNLTIEGDMKKFVLHAFHSAAGLKPYKYCYKEWQPLLKEYRLPVVVGRDQFGKTITYDMVDSNTPHLLIAGETGSGKSSMVRVVLSTLIQYMSPEKLHLYLGDLKNSEFHFLRRVKHVKEVCMEEIEMKIMLQKLWKEIRERRKLMEEYEVDHIDAYNKLNPDHPKAYILLAIDEVAMLKDEKECMTTVEKISAVGRSLGVFLMLSMQRPDAKVLEGKLKLNMTVRIGFKCDSAINSNIMGTPGSEHLEQSGQMILKRNGLKKVQAPYLELSKAKQIVEPYRMPKEEKILQNSSQEEIPLFGVLDDEE</sequence>
<evidence type="ECO:0000256" key="3">
    <source>
        <dbReference type="ARBA" id="ARBA00022840"/>
    </source>
</evidence>
<keyword evidence="2 4" id="KW-0547">Nucleotide-binding</keyword>
<evidence type="ECO:0000256" key="1">
    <source>
        <dbReference type="ARBA" id="ARBA00004141"/>
    </source>
</evidence>